<dbReference type="Proteomes" id="UP001335648">
    <property type="component" value="Unassembled WGS sequence"/>
</dbReference>
<feature type="region of interest" description="Disordered" evidence="1">
    <location>
        <begin position="45"/>
        <end position="78"/>
    </location>
</feature>
<dbReference type="EMBL" id="JAULUE010002067">
    <property type="protein sequence ID" value="KAK5876967.1"/>
    <property type="molecule type" value="Genomic_DNA"/>
</dbReference>
<protein>
    <submittedName>
        <fullName evidence="2">Uncharacterized protein</fullName>
    </submittedName>
</protein>
<comment type="caution">
    <text evidence="2">The sequence shown here is derived from an EMBL/GenBank/DDBJ whole genome shotgun (WGS) entry which is preliminary data.</text>
</comment>
<sequence length="95" mass="10447">MVGVGVADVLLSITVPETLPYTFPSAAVSFSDSIGDTEEKKLRARLNADDFTPFNHDTNESTKKHDGDKKPPSGSSTFQVWHRPRLFVSSLLLRA</sequence>
<gene>
    <name evidence="2" type="ORF">CesoFtcFv8_026264</name>
</gene>
<dbReference type="AlphaFoldDB" id="A0AAN8G9W0"/>
<evidence type="ECO:0000256" key="1">
    <source>
        <dbReference type="SAM" id="MobiDB-lite"/>
    </source>
</evidence>
<name>A0AAN8G9W0_9TELE</name>
<keyword evidence="3" id="KW-1185">Reference proteome</keyword>
<evidence type="ECO:0000313" key="2">
    <source>
        <dbReference type="EMBL" id="KAK5876967.1"/>
    </source>
</evidence>
<accession>A0AAN8G9W0</accession>
<feature type="compositionally biased region" description="Basic and acidic residues" evidence="1">
    <location>
        <begin position="57"/>
        <end position="71"/>
    </location>
</feature>
<proteinExistence type="predicted"/>
<reference evidence="2 3" key="1">
    <citation type="journal article" date="2023" name="Mol. Biol. Evol.">
        <title>Genomics of Secondarily Temperate Adaptation in the Only Non-Antarctic Icefish.</title>
        <authorList>
            <person name="Rivera-Colon A.G."/>
            <person name="Rayamajhi N."/>
            <person name="Minhas B.F."/>
            <person name="Madrigal G."/>
            <person name="Bilyk K.T."/>
            <person name="Yoon V."/>
            <person name="Hune M."/>
            <person name="Gregory S."/>
            <person name="Cheng C.H.C."/>
            <person name="Catchen J.M."/>
        </authorList>
    </citation>
    <scope>NUCLEOTIDE SEQUENCE [LARGE SCALE GENOMIC DNA]</scope>
    <source>
        <strain evidence="2">JC2023a</strain>
    </source>
</reference>
<evidence type="ECO:0000313" key="3">
    <source>
        <dbReference type="Proteomes" id="UP001335648"/>
    </source>
</evidence>
<organism evidence="2 3">
    <name type="scientific">Champsocephalus esox</name>
    <name type="common">pike icefish</name>
    <dbReference type="NCBI Taxonomy" id="159716"/>
    <lineage>
        <taxon>Eukaryota</taxon>
        <taxon>Metazoa</taxon>
        <taxon>Chordata</taxon>
        <taxon>Craniata</taxon>
        <taxon>Vertebrata</taxon>
        <taxon>Euteleostomi</taxon>
        <taxon>Actinopterygii</taxon>
        <taxon>Neopterygii</taxon>
        <taxon>Teleostei</taxon>
        <taxon>Neoteleostei</taxon>
        <taxon>Acanthomorphata</taxon>
        <taxon>Eupercaria</taxon>
        <taxon>Perciformes</taxon>
        <taxon>Notothenioidei</taxon>
        <taxon>Channichthyidae</taxon>
        <taxon>Champsocephalus</taxon>
    </lineage>
</organism>